<evidence type="ECO:0000256" key="2">
    <source>
        <dbReference type="ARBA" id="ARBA00004123"/>
    </source>
</evidence>
<evidence type="ECO:0000256" key="9">
    <source>
        <dbReference type="ARBA" id="ARBA00022801"/>
    </source>
</evidence>
<dbReference type="EC" id="3.1.13.4" evidence="5"/>
<dbReference type="Gene3D" id="3.30.420.10">
    <property type="entry name" value="Ribonuclease H-like superfamily/Ribonuclease H"/>
    <property type="match status" value="1"/>
</dbReference>
<evidence type="ECO:0000256" key="6">
    <source>
        <dbReference type="ARBA" id="ARBA00022490"/>
    </source>
</evidence>
<keyword evidence="14" id="KW-0539">Nucleus</keyword>
<keyword evidence="9" id="KW-0378">Hydrolase</keyword>
<dbReference type="AlphaFoldDB" id="A0A7S0W633"/>
<comment type="catalytic activity">
    <reaction evidence="1">
        <text>Exonucleolytic cleavage of poly(A) to 5'-AMP.</text>
        <dbReference type="EC" id="3.1.13.4"/>
    </reaction>
</comment>
<evidence type="ECO:0000256" key="1">
    <source>
        <dbReference type="ARBA" id="ARBA00001663"/>
    </source>
</evidence>
<dbReference type="Pfam" id="PF04857">
    <property type="entry name" value="CAF1"/>
    <property type="match status" value="2"/>
</dbReference>
<dbReference type="InterPro" id="IPR036397">
    <property type="entry name" value="RNaseH_sf"/>
</dbReference>
<keyword evidence="10" id="KW-0269">Exonuclease</keyword>
<accession>A0A7S0W633</accession>
<keyword evidence="12" id="KW-0805">Transcription regulation</keyword>
<evidence type="ECO:0000256" key="3">
    <source>
        <dbReference type="ARBA" id="ARBA00004496"/>
    </source>
</evidence>
<dbReference type="InterPro" id="IPR039637">
    <property type="entry name" value="CNOT7/CNOT8/Pop2"/>
</dbReference>
<dbReference type="GO" id="GO:0005737">
    <property type="term" value="C:cytoplasm"/>
    <property type="evidence" value="ECO:0007669"/>
    <property type="project" value="UniProtKB-SubCell"/>
</dbReference>
<name>A0A7S0W633_9CRYP</name>
<dbReference type="GO" id="GO:0005634">
    <property type="term" value="C:nucleus"/>
    <property type="evidence" value="ECO:0007669"/>
    <property type="project" value="UniProtKB-SubCell"/>
</dbReference>
<keyword evidence="6" id="KW-0963">Cytoplasm</keyword>
<evidence type="ECO:0000256" key="11">
    <source>
        <dbReference type="ARBA" id="ARBA00022884"/>
    </source>
</evidence>
<dbReference type="InterPro" id="IPR006941">
    <property type="entry name" value="RNase_CAF1"/>
</dbReference>
<dbReference type="EMBL" id="HBFN01026201">
    <property type="protein sequence ID" value="CAD8801481.1"/>
    <property type="molecule type" value="Transcribed_RNA"/>
</dbReference>
<evidence type="ECO:0000256" key="8">
    <source>
        <dbReference type="ARBA" id="ARBA00022723"/>
    </source>
</evidence>
<evidence type="ECO:0000256" key="13">
    <source>
        <dbReference type="ARBA" id="ARBA00023163"/>
    </source>
</evidence>
<dbReference type="FunFam" id="3.30.420.10:FF:000048">
    <property type="entry name" value="CCR4-associated factor 1, putative"/>
    <property type="match status" value="1"/>
</dbReference>
<gene>
    <name evidence="15" type="ORF">HTEP1355_LOCUS15154</name>
</gene>
<protein>
    <recommendedName>
        <fullName evidence="5">poly(A)-specific ribonuclease</fullName>
        <ecNumber evidence="5">3.1.13.4</ecNumber>
    </recommendedName>
</protein>
<keyword evidence="13" id="KW-0804">Transcription</keyword>
<keyword evidence="11" id="KW-0694">RNA-binding</keyword>
<comment type="subcellular location">
    <subcellularLocation>
        <location evidence="3">Cytoplasm</location>
    </subcellularLocation>
    <subcellularLocation>
        <location evidence="2">Nucleus</location>
    </subcellularLocation>
</comment>
<evidence type="ECO:0000256" key="12">
    <source>
        <dbReference type="ARBA" id="ARBA00023015"/>
    </source>
</evidence>
<dbReference type="GO" id="GO:0003723">
    <property type="term" value="F:RNA binding"/>
    <property type="evidence" value="ECO:0007669"/>
    <property type="project" value="UniProtKB-KW"/>
</dbReference>
<evidence type="ECO:0000256" key="14">
    <source>
        <dbReference type="ARBA" id="ARBA00023242"/>
    </source>
</evidence>
<dbReference type="InterPro" id="IPR012337">
    <property type="entry name" value="RNaseH-like_sf"/>
</dbReference>
<evidence type="ECO:0000256" key="10">
    <source>
        <dbReference type="ARBA" id="ARBA00022839"/>
    </source>
</evidence>
<keyword evidence="7" id="KW-0540">Nuclease</keyword>
<dbReference type="SUPFAM" id="SSF53098">
    <property type="entry name" value="Ribonuclease H-like"/>
    <property type="match status" value="1"/>
</dbReference>
<dbReference type="GO" id="GO:0030014">
    <property type="term" value="C:CCR4-NOT complex"/>
    <property type="evidence" value="ECO:0007669"/>
    <property type="project" value="InterPro"/>
</dbReference>
<comment type="similarity">
    <text evidence="4">Belongs to the CAF1 family.</text>
</comment>
<reference evidence="15" key="1">
    <citation type="submission" date="2021-01" db="EMBL/GenBank/DDBJ databases">
        <authorList>
            <person name="Corre E."/>
            <person name="Pelletier E."/>
            <person name="Niang G."/>
            <person name="Scheremetjew M."/>
            <person name="Finn R."/>
            <person name="Kale V."/>
            <person name="Holt S."/>
            <person name="Cochrane G."/>
            <person name="Meng A."/>
            <person name="Brown T."/>
            <person name="Cohen L."/>
        </authorList>
    </citation>
    <scope>NUCLEOTIDE SEQUENCE</scope>
    <source>
        <strain evidence="15">CCMP443</strain>
    </source>
</reference>
<proteinExistence type="inferred from homology"/>
<evidence type="ECO:0000313" key="15">
    <source>
        <dbReference type="EMBL" id="CAD8801481.1"/>
    </source>
</evidence>
<dbReference type="GO" id="GO:0046872">
    <property type="term" value="F:metal ion binding"/>
    <property type="evidence" value="ECO:0007669"/>
    <property type="project" value="UniProtKB-KW"/>
</dbReference>
<evidence type="ECO:0000256" key="4">
    <source>
        <dbReference type="ARBA" id="ARBA00008372"/>
    </source>
</evidence>
<evidence type="ECO:0000256" key="7">
    <source>
        <dbReference type="ARBA" id="ARBA00022722"/>
    </source>
</evidence>
<dbReference type="GO" id="GO:0004535">
    <property type="term" value="F:poly(A)-specific ribonuclease activity"/>
    <property type="evidence" value="ECO:0007669"/>
    <property type="project" value="UniProtKB-EC"/>
</dbReference>
<organism evidence="15">
    <name type="scientific">Hemiselmis tepida</name>
    <dbReference type="NCBI Taxonomy" id="464990"/>
    <lineage>
        <taxon>Eukaryota</taxon>
        <taxon>Cryptophyceae</taxon>
        <taxon>Cryptomonadales</taxon>
        <taxon>Hemiselmidaceae</taxon>
        <taxon>Hemiselmis</taxon>
    </lineage>
</organism>
<sequence>MAMDESEPIVVNDITIIDVWADNMEEQFRHLCNLVTVQGYRYVAMDTEFPGVVARPFGSFRSHTDYQYQTLKCNVDLLRMIQLGITFADEKGNLAEPCCWQFHFKFSLGDDMFAQDSIDLLTTAGINFEKHSLDGIDPMEFGAWLITSGLVMNDDVKWISFHSYYDFGYLIKLLTQEELPAAENDFFESLRVYFPCIYDIKYLMKSCEVLKGGLNKVAETLKVKRIGPTHQAGSDSLVTSLAFFKMRKLFFDDMIEDTKYLGVLYGLGQGGHSAPIPWNE</sequence>
<keyword evidence="8" id="KW-0479">Metal-binding</keyword>
<dbReference type="PANTHER" id="PTHR10797">
    <property type="entry name" value="CCR4-NOT TRANSCRIPTION COMPLEX SUBUNIT"/>
    <property type="match status" value="1"/>
</dbReference>
<evidence type="ECO:0000256" key="5">
    <source>
        <dbReference type="ARBA" id="ARBA00012161"/>
    </source>
</evidence>